<evidence type="ECO:0000313" key="2">
    <source>
        <dbReference type="EMBL" id="SVB79148.1"/>
    </source>
</evidence>
<sequence length="121" mass="13096">PENRSSSTESMTEQVLMKEMTEMTLTDALHNEPSIPFSSPGNLKMPEMETRKTLPANHHHPSAKKGNPSKKGSAPDDNVPLLNPVISSCSFRRLSPQMASILKPGPSLSSLTENAETEAAI</sequence>
<reference evidence="2" key="1">
    <citation type="submission" date="2018-05" db="EMBL/GenBank/DDBJ databases">
        <authorList>
            <person name="Lanie J.A."/>
            <person name="Ng W.-L."/>
            <person name="Kazmierczak K.M."/>
            <person name="Andrzejewski T.M."/>
            <person name="Davidsen T.M."/>
            <person name="Wayne K.J."/>
            <person name="Tettelin H."/>
            <person name="Glass J.I."/>
            <person name="Rusch D."/>
            <person name="Podicherti R."/>
            <person name="Tsui H.-C.T."/>
            <person name="Winkler M.E."/>
        </authorList>
    </citation>
    <scope>NUCLEOTIDE SEQUENCE</scope>
</reference>
<gene>
    <name evidence="2" type="ORF">METZ01_LOCUS232002</name>
</gene>
<dbReference type="EMBL" id="UINC01057703">
    <property type="protein sequence ID" value="SVB79148.1"/>
    <property type="molecule type" value="Genomic_DNA"/>
</dbReference>
<evidence type="ECO:0000256" key="1">
    <source>
        <dbReference type="SAM" id="MobiDB-lite"/>
    </source>
</evidence>
<feature type="region of interest" description="Disordered" evidence="1">
    <location>
        <begin position="100"/>
        <end position="121"/>
    </location>
</feature>
<accession>A0A382GVN4</accession>
<organism evidence="2">
    <name type="scientific">marine metagenome</name>
    <dbReference type="NCBI Taxonomy" id="408172"/>
    <lineage>
        <taxon>unclassified sequences</taxon>
        <taxon>metagenomes</taxon>
        <taxon>ecological metagenomes</taxon>
    </lineage>
</organism>
<protein>
    <submittedName>
        <fullName evidence="2">Uncharacterized protein</fullName>
    </submittedName>
</protein>
<proteinExistence type="predicted"/>
<feature type="region of interest" description="Disordered" evidence="1">
    <location>
        <begin position="27"/>
        <end position="82"/>
    </location>
</feature>
<name>A0A382GVN4_9ZZZZ</name>
<dbReference type="AlphaFoldDB" id="A0A382GVN4"/>
<feature type="non-terminal residue" evidence="2">
    <location>
        <position position="1"/>
    </location>
</feature>